<feature type="domain" description="TRNA-binding" evidence="12">
    <location>
        <begin position="1232"/>
        <end position="1297"/>
    </location>
</feature>
<dbReference type="SUPFAM" id="SSF50249">
    <property type="entry name" value="Nucleic acid-binding proteins"/>
    <property type="match status" value="1"/>
</dbReference>
<evidence type="ECO:0000313" key="13">
    <source>
        <dbReference type="EMBL" id="KAA6395332.1"/>
    </source>
</evidence>
<evidence type="ECO:0000256" key="5">
    <source>
        <dbReference type="ARBA" id="ARBA00022840"/>
    </source>
</evidence>
<dbReference type="Gene3D" id="2.40.240.10">
    <property type="entry name" value="Ribosomal Protein L25, Chain P"/>
    <property type="match status" value="1"/>
</dbReference>
<dbReference type="InterPro" id="IPR014729">
    <property type="entry name" value="Rossmann-like_a/b/a_fold"/>
</dbReference>
<dbReference type="PROSITE" id="PS50886">
    <property type="entry name" value="TRBD"/>
    <property type="match status" value="1"/>
</dbReference>
<evidence type="ECO:0000313" key="14">
    <source>
        <dbReference type="Proteomes" id="UP000324800"/>
    </source>
</evidence>
<keyword evidence="4" id="KW-0547">Nucleotide-binding</keyword>
<reference evidence="13 14" key="1">
    <citation type="submission" date="2019-03" db="EMBL/GenBank/DDBJ databases">
        <title>Single cell metagenomics reveals metabolic interactions within the superorganism composed of flagellate Streblomastix strix and complex community of Bacteroidetes bacteria on its surface.</title>
        <authorList>
            <person name="Treitli S.C."/>
            <person name="Kolisko M."/>
            <person name="Husnik F."/>
            <person name="Keeling P."/>
            <person name="Hampl V."/>
        </authorList>
    </citation>
    <scope>NUCLEOTIDE SEQUENCE [LARGE SCALE GENOMIC DNA]</scope>
    <source>
        <strain evidence="13">ST1C</strain>
    </source>
</reference>
<evidence type="ECO:0000256" key="8">
    <source>
        <dbReference type="ARBA" id="ARBA00023146"/>
    </source>
</evidence>
<dbReference type="GO" id="GO:0017102">
    <property type="term" value="C:methionyl glutamyl tRNA synthetase complex"/>
    <property type="evidence" value="ECO:0007669"/>
    <property type="project" value="TreeGrafter"/>
</dbReference>
<dbReference type="PANTHER" id="PTHR43097:SF5">
    <property type="entry name" value="GLUTAMATE--TRNA LIGASE"/>
    <property type="match status" value="1"/>
</dbReference>
<dbReference type="Pfam" id="PF03950">
    <property type="entry name" value="tRNA-synt_1c_C"/>
    <property type="match status" value="1"/>
</dbReference>
<protein>
    <submittedName>
        <fullName evidence="13">Putative Glutamate--tRNA ligase</fullName>
    </submittedName>
</protein>
<dbReference type="InterPro" id="IPR011035">
    <property type="entry name" value="Ribosomal_bL25/Gln-tRNA_synth"/>
</dbReference>
<evidence type="ECO:0000256" key="2">
    <source>
        <dbReference type="ARBA" id="ARBA00022555"/>
    </source>
</evidence>
<feature type="non-terminal residue" evidence="13">
    <location>
        <position position="1297"/>
    </location>
</feature>
<dbReference type="InterPro" id="IPR050132">
    <property type="entry name" value="Gln/Glu-tRNA_Ligase"/>
</dbReference>
<evidence type="ECO:0000256" key="1">
    <source>
        <dbReference type="ARBA" id="ARBA00022490"/>
    </source>
</evidence>
<dbReference type="GO" id="GO:0006424">
    <property type="term" value="P:glutamyl-tRNA aminoacylation"/>
    <property type="evidence" value="ECO:0007669"/>
    <property type="project" value="TreeGrafter"/>
</dbReference>
<evidence type="ECO:0000259" key="12">
    <source>
        <dbReference type="PROSITE" id="PS50886"/>
    </source>
</evidence>
<dbReference type="InterPro" id="IPR020058">
    <property type="entry name" value="Glu/Gln-tRNA-synth_Ib_cat-dom"/>
</dbReference>
<dbReference type="SUPFAM" id="SSF52374">
    <property type="entry name" value="Nucleotidylyl transferase"/>
    <property type="match status" value="1"/>
</dbReference>
<dbReference type="Pfam" id="PF20974">
    <property type="entry name" value="tRNA-synt_1c_C2"/>
    <property type="match status" value="1"/>
</dbReference>
<keyword evidence="1" id="KW-0963">Cytoplasm</keyword>
<feature type="region of interest" description="Disordered" evidence="10">
    <location>
        <begin position="732"/>
        <end position="754"/>
    </location>
</feature>
<evidence type="ECO:0000256" key="3">
    <source>
        <dbReference type="ARBA" id="ARBA00022598"/>
    </source>
</evidence>
<dbReference type="PANTHER" id="PTHR43097">
    <property type="entry name" value="GLUTAMINE-TRNA LIGASE"/>
    <property type="match status" value="1"/>
</dbReference>
<dbReference type="InterPro" id="IPR002547">
    <property type="entry name" value="tRNA-bd_dom"/>
</dbReference>
<organism evidence="13 14">
    <name type="scientific">Streblomastix strix</name>
    <dbReference type="NCBI Taxonomy" id="222440"/>
    <lineage>
        <taxon>Eukaryota</taxon>
        <taxon>Metamonada</taxon>
        <taxon>Preaxostyla</taxon>
        <taxon>Oxymonadida</taxon>
        <taxon>Streblomastigidae</taxon>
        <taxon>Streblomastix</taxon>
    </lineage>
</organism>
<gene>
    <name evidence="13" type="ORF">EZS28_009140</name>
</gene>
<keyword evidence="8" id="KW-0030">Aminoacyl-tRNA synthetase</keyword>
<keyword evidence="11" id="KW-0472">Membrane</keyword>
<evidence type="ECO:0000256" key="10">
    <source>
        <dbReference type="SAM" id="MobiDB-lite"/>
    </source>
</evidence>
<dbReference type="InterPro" id="IPR020056">
    <property type="entry name" value="Rbsml_bL25/Gln-tRNA_synth_N"/>
</dbReference>
<keyword evidence="11" id="KW-0812">Transmembrane</keyword>
<keyword evidence="5" id="KW-0067">ATP-binding</keyword>
<sequence length="1297" mass="144318">MGQFTPNIQFYDNQFFNNSNSNTSFSANDVYLDWFNFPPGWNVANFKDKVKGVFAGSISEKTNSIYIFKPVTTNVDLPKSDFIYFINQESTSGTGSGVDRLNPMKTIQSSIQQQYRNSKLIFNILGYQHNESIIINSLAEWKSIIIDGKEGQETTMSRRNDDINGAIITLTTNSIIPTTILNVKMIVDSSYFVIQQSNKAQLTLSNIEFIGAGRVKQEGLALLLIDKCSFSNVNNIDSQTQFIQAIKGQLEIALCSFGTALEKQLGAPAIQTSSQCSNIKITKTTFFNLHSNITNQEMKTTVVNIEIGEKTNVEFNECIFFHCIDSSSDNSYSSGAVCIQSTNNQIEMDKISTPDLILSQVSFIQCQFAGCIGGQSGAIFASFNSDSVNERLKIIIDECSFVGCGSKYSNVGAFQFIGNDINNNYGDVQIMNSRFTSCIGQQAGGILVGENIKPIKIKNNYFSDNSFKSSIQQGASDIFFQSKELLDSAGGIKCVVTGYKYEEDSQYNIIGLVKINGFSSNFAKYLNCVSRNGEKQCGQIPCGGELNIKPEQCEYIEDEDKYLECQKLCIPEKETEVNDQCPCLYIGDPREACKTISSPTSDTPVTVDNPCLAHNDPREACKTISSPTSDTPVTVDNPCLAYNDPREACKTISSPTSDTPVTVDNPCLAFGDPRYVCQNACVPLADTPINVCGCLEINDPRPQCQKSCVPKANTPINECCCFDIDDPRDECKEKTQSGLDDEKQQDQSEIDKDQVEDKKQGLSALVIALIAIASVSVITTIISIGVIIHFVRKKKNAYLLVSIHQQSYPSYDFACPIIDSKEGVTVALRTIEYRDRNAQYAFMQEALKIRPVPIQDFARLNFLYTEMSKRKLQKFVDDGISSGWNDPRFPTIQGIMRKGMTIPALRAFVLEQGPSKNITYQEWDKIWSKNRQVIDPLAPRYTAIECVNVVHILIVDGPEQPEIKKLAVNKKDPEHGNKDVVFSKDIIIEQCDAQLISDNEEITLMSWGNIIVDKIERDPTKQIVSPLPNASANETVAQIAHIDAHLHLEGDFKKTKLKLTWLSALNLDQLPIAQFMSFDHLLTKGKLEEDEKAESFINRNSIFQCSAYIEPAASTGIEGDIVQFERKGNFYLDKPFETGKDGKQTSGVYHFIPDGRNMLMKIGGRQLISISESQKAEELINQKEIKEAKSKGEQIKEKEKEKETEGKKEKKPKQTQSSSDADSKRKADLDSAFGLCNFRIIKLSNSRKHPEADKLIIADADLGDGITKTLVTGLIPHYQPEDLEGRIVCSISNLKPK</sequence>
<proteinExistence type="predicted"/>
<dbReference type="Proteomes" id="UP000324800">
    <property type="component" value="Unassembled WGS sequence"/>
</dbReference>
<keyword evidence="2 9" id="KW-0820">tRNA-binding</keyword>
<dbReference type="InterPro" id="IPR012340">
    <property type="entry name" value="NA-bd_OB-fold"/>
</dbReference>
<evidence type="ECO:0000256" key="9">
    <source>
        <dbReference type="PROSITE-ProRule" id="PRU00209"/>
    </source>
</evidence>
<dbReference type="Gene3D" id="3.40.50.620">
    <property type="entry name" value="HUPs"/>
    <property type="match status" value="1"/>
</dbReference>
<feature type="transmembrane region" description="Helical" evidence="11">
    <location>
        <begin position="762"/>
        <end position="791"/>
    </location>
</feature>
<dbReference type="SUPFAM" id="SSF50715">
    <property type="entry name" value="Ribosomal protein L25-like"/>
    <property type="match status" value="1"/>
</dbReference>
<dbReference type="OrthoDB" id="1350766at2759"/>
<keyword evidence="7" id="KW-0648">Protein biosynthesis</keyword>
<feature type="compositionally biased region" description="Basic and acidic residues" evidence="10">
    <location>
        <begin position="1189"/>
        <end position="1208"/>
    </location>
</feature>
<dbReference type="SUPFAM" id="SSF51126">
    <property type="entry name" value="Pectin lyase-like"/>
    <property type="match status" value="1"/>
</dbReference>
<dbReference type="Pfam" id="PF01588">
    <property type="entry name" value="tRNA_bind"/>
    <property type="match status" value="1"/>
</dbReference>
<feature type="region of interest" description="Disordered" evidence="10">
    <location>
        <begin position="1189"/>
        <end position="1225"/>
    </location>
</feature>
<dbReference type="InterPro" id="IPR049437">
    <property type="entry name" value="tRNA-synt_1c_C2"/>
</dbReference>
<evidence type="ECO:0000256" key="6">
    <source>
        <dbReference type="ARBA" id="ARBA00022884"/>
    </source>
</evidence>
<dbReference type="EMBL" id="SNRW01001712">
    <property type="protein sequence ID" value="KAA6395332.1"/>
    <property type="molecule type" value="Genomic_DNA"/>
</dbReference>
<dbReference type="InterPro" id="IPR011050">
    <property type="entry name" value="Pectin_lyase_fold/virulence"/>
</dbReference>
<dbReference type="InterPro" id="IPR020059">
    <property type="entry name" value="Glu/Gln-tRNA-synth_Ib_codon-bd"/>
</dbReference>
<dbReference type="GO" id="GO:0005524">
    <property type="term" value="F:ATP binding"/>
    <property type="evidence" value="ECO:0007669"/>
    <property type="project" value="UniProtKB-KW"/>
</dbReference>
<dbReference type="Pfam" id="PF00749">
    <property type="entry name" value="tRNA-synt_1c"/>
    <property type="match status" value="1"/>
</dbReference>
<comment type="caution">
    <text evidence="13">The sequence shown here is derived from an EMBL/GenBank/DDBJ whole genome shotgun (WGS) entry which is preliminary data.</text>
</comment>
<keyword evidence="3 13" id="KW-0436">Ligase</keyword>
<evidence type="ECO:0000256" key="7">
    <source>
        <dbReference type="ARBA" id="ARBA00022917"/>
    </source>
</evidence>
<dbReference type="GO" id="GO:0005829">
    <property type="term" value="C:cytosol"/>
    <property type="evidence" value="ECO:0007669"/>
    <property type="project" value="TreeGrafter"/>
</dbReference>
<accession>A0A5J4WL93</accession>
<evidence type="ECO:0000256" key="4">
    <source>
        <dbReference type="ARBA" id="ARBA00022741"/>
    </source>
</evidence>
<name>A0A5J4WL93_9EUKA</name>
<dbReference type="GO" id="GO:0004818">
    <property type="term" value="F:glutamate-tRNA ligase activity"/>
    <property type="evidence" value="ECO:0007669"/>
    <property type="project" value="TreeGrafter"/>
</dbReference>
<dbReference type="Gene3D" id="2.40.50.140">
    <property type="entry name" value="Nucleic acid-binding proteins"/>
    <property type="match status" value="1"/>
</dbReference>
<evidence type="ECO:0000256" key="11">
    <source>
        <dbReference type="SAM" id="Phobius"/>
    </source>
</evidence>
<keyword evidence="11" id="KW-1133">Transmembrane helix</keyword>
<dbReference type="FunFam" id="1.10.1160.10:FF:000001">
    <property type="entry name" value="Glutamine--tRNA ligase"/>
    <property type="match status" value="1"/>
</dbReference>
<dbReference type="GO" id="GO:0000049">
    <property type="term" value="F:tRNA binding"/>
    <property type="evidence" value="ECO:0007669"/>
    <property type="project" value="UniProtKB-UniRule"/>
</dbReference>
<keyword evidence="6 9" id="KW-0694">RNA-binding</keyword>